<dbReference type="InterPro" id="IPR003593">
    <property type="entry name" value="AAA+_ATPase"/>
</dbReference>
<evidence type="ECO:0000313" key="6">
    <source>
        <dbReference type="EMBL" id="MEI4550849.1"/>
    </source>
</evidence>
<keyword evidence="3 6" id="KW-0067">ATP-binding</keyword>
<dbReference type="PROSITE" id="PS50893">
    <property type="entry name" value="ABC_TRANSPORTER_2"/>
    <property type="match status" value="1"/>
</dbReference>
<evidence type="ECO:0000256" key="2">
    <source>
        <dbReference type="ARBA" id="ARBA00022741"/>
    </source>
</evidence>
<dbReference type="PANTHER" id="PTHR19211">
    <property type="entry name" value="ATP-BINDING TRANSPORT PROTEIN-RELATED"/>
    <property type="match status" value="1"/>
</dbReference>
<keyword evidence="7" id="KW-1185">Reference proteome</keyword>
<dbReference type="InterPro" id="IPR050611">
    <property type="entry name" value="ABCF"/>
</dbReference>
<dbReference type="InterPro" id="IPR027417">
    <property type="entry name" value="P-loop_NTPase"/>
</dbReference>
<evidence type="ECO:0000256" key="4">
    <source>
        <dbReference type="SAM" id="MobiDB-lite"/>
    </source>
</evidence>
<evidence type="ECO:0000256" key="1">
    <source>
        <dbReference type="ARBA" id="ARBA00022737"/>
    </source>
</evidence>
<dbReference type="Gene3D" id="3.40.50.300">
    <property type="entry name" value="P-loop containing nucleotide triphosphate hydrolases"/>
    <property type="match status" value="2"/>
</dbReference>
<feature type="region of interest" description="Disordered" evidence="4">
    <location>
        <begin position="256"/>
        <end position="295"/>
    </location>
</feature>
<evidence type="ECO:0000256" key="3">
    <source>
        <dbReference type="ARBA" id="ARBA00022840"/>
    </source>
</evidence>
<accession>A0ABU8EV44</accession>
<evidence type="ECO:0000313" key="7">
    <source>
        <dbReference type="Proteomes" id="UP001382455"/>
    </source>
</evidence>
<protein>
    <submittedName>
        <fullName evidence="6">ATP-binding cassette domain-containing protein</fullName>
    </submittedName>
</protein>
<dbReference type="EMBL" id="JBAWKS010000002">
    <property type="protein sequence ID" value="MEI4550849.1"/>
    <property type="molecule type" value="Genomic_DNA"/>
</dbReference>
<comment type="caution">
    <text evidence="6">The sequence shown here is derived from an EMBL/GenBank/DDBJ whole genome shotgun (WGS) entry which is preliminary data.</text>
</comment>
<dbReference type="Pfam" id="PF00005">
    <property type="entry name" value="ABC_tran"/>
    <property type="match status" value="2"/>
</dbReference>
<keyword evidence="2" id="KW-0547">Nucleotide-binding</keyword>
<organism evidence="6 7">
    <name type="scientific">Pseudoalteromonas spongiae</name>
    <dbReference type="NCBI Taxonomy" id="298657"/>
    <lineage>
        <taxon>Bacteria</taxon>
        <taxon>Pseudomonadati</taxon>
        <taxon>Pseudomonadota</taxon>
        <taxon>Gammaproteobacteria</taxon>
        <taxon>Alteromonadales</taxon>
        <taxon>Pseudoalteromonadaceae</taxon>
        <taxon>Pseudoalteromonas</taxon>
    </lineage>
</organism>
<evidence type="ECO:0000259" key="5">
    <source>
        <dbReference type="PROSITE" id="PS50893"/>
    </source>
</evidence>
<reference evidence="6 7" key="1">
    <citation type="submission" date="2023-12" db="EMBL/GenBank/DDBJ databases">
        <title>Friends and Foes: Symbiotic and Algicidal bacterial influence on Karenia brevis blooms.</title>
        <authorList>
            <person name="Fei C."/>
            <person name="Mohamed A.R."/>
            <person name="Booker A."/>
            <person name="Arshad M."/>
            <person name="Klass S."/>
            <person name="Ahn S."/>
            <person name="Gilbert P.M."/>
            <person name="Heil C.A."/>
            <person name="Martinez J.M."/>
            <person name="Amin S.A."/>
        </authorList>
    </citation>
    <scope>NUCLEOTIDE SEQUENCE [LARGE SCALE GENOMIC DNA]</scope>
    <source>
        <strain evidence="6 7">CE15</strain>
    </source>
</reference>
<dbReference type="InterPro" id="IPR003439">
    <property type="entry name" value="ABC_transporter-like_ATP-bd"/>
</dbReference>
<keyword evidence="1" id="KW-0677">Repeat</keyword>
<dbReference type="Proteomes" id="UP001382455">
    <property type="component" value="Unassembled WGS sequence"/>
</dbReference>
<dbReference type="GO" id="GO:0005524">
    <property type="term" value="F:ATP binding"/>
    <property type="evidence" value="ECO:0007669"/>
    <property type="project" value="UniProtKB-KW"/>
</dbReference>
<name>A0ABU8EV44_9GAMM</name>
<dbReference type="SMART" id="SM00382">
    <property type="entry name" value="AAA"/>
    <property type="match status" value="2"/>
</dbReference>
<dbReference type="RefSeq" id="WP_336435929.1">
    <property type="nucleotide sequence ID" value="NZ_JBAWKS010000002.1"/>
</dbReference>
<gene>
    <name evidence="6" type="ORF">WAE96_14355</name>
</gene>
<proteinExistence type="predicted"/>
<sequence>MPHISISNFSYSVAQKHILKNVSLQLTRGVYGLVGSNGSGKSTLINAIAKLDGCNNTIKVTGKTAIFSQLNAMPNCSVAGYLGIADKLNALSRINAGSIDVNDYQTLQDDWHCERDTIALLTSLALPKDPFISCNKLSYGQLARLMLHRCFNSDADIILLDEPTNHLDLNARRWLSGQITAFGGIVVMASHDENLLDHSTRTLHVINGTVNEYGVCYHQFKAQFNAEQKALRAKQEHIKREQTQFKRIAQLSLEKAHQRAAQGKQKRASGSQPKVLLDSKKEAASKSHSRQVKLQKARIDTSNKMLRAVCDDQVLNEPVTFHMADINTHKNKVLVNINNWKCEFNHHPPLNATIKQTSRVWLQGRNGSGKSTLLKNIANLSKANLTVNSNCDVIYLEQNCRWLDQYSDVLTAIMALTTQISEQTVRTLLASAGFRGDSVFLPVESLSGGEKMKLAMLCVSHAKKDALLLLDEPDNHLDIAAKTALAISLKNYPGAFILVSHDTQFVEQVGVNMRLDINSVSAIEEHE</sequence>
<feature type="domain" description="ABC transporter" evidence="5">
    <location>
        <begin position="4"/>
        <end position="232"/>
    </location>
</feature>
<dbReference type="SUPFAM" id="SSF52540">
    <property type="entry name" value="P-loop containing nucleoside triphosphate hydrolases"/>
    <property type="match status" value="2"/>
</dbReference>
<dbReference type="PANTHER" id="PTHR19211:SF6">
    <property type="entry name" value="BLL7188 PROTEIN"/>
    <property type="match status" value="1"/>
</dbReference>